<evidence type="ECO:0000256" key="4">
    <source>
        <dbReference type="ARBA" id="ARBA00022840"/>
    </source>
</evidence>
<keyword evidence="4 7" id="KW-0067">ATP-binding</keyword>
<dbReference type="CDD" id="cd00775">
    <property type="entry name" value="LysRS_core"/>
    <property type="match status" value="1"/>
</dbReference>
<dbReference type="EC" id="6.1.1.6" evidence="7"/>
<dbReference type="InterPro" id="IPR002313">
    <property type="entry name" value="Lys-tRNA-ligase_II"/>
</dbReference>
<dbReference type="Pfam" id="PF00152">
    <property type="entry name" value="tRNA-synt_2"/>
    <property type="match status" value="1"/>
</dbReference>
<comment type="catalytic activity">
    <reaction evidence="6 7 8">
        <text>tRNA(Lys) + L-lysine + ATP = L-lysyl-tRNA(Lys) + AMP + diphosphate</text>
        <dbReference type="Rhea" id="RHEA:20792"/>
        <dbReference type="Rhea" id="RHEA-COMP:9696"/>
        <dbReference type="Rhea" id="RHEA-COMP:9697"/>
        <dbReference type="ChEBI" id="CHEBI:30616"/>
        <dbReference type="ChEBI" id="CHEBI:32551"/>
        <dbReference type="ChEBI" id="CHEBI:33019"/>
        <dbReference type="ChEBI" id="CHEBI:78442"/>
        <dbReference type="ChEBI" id="CHEBI:78529"/>
        <dbReference type="ChEBI" id="CHEBI:456215"/>
        <dbReference type="EC" id="6.1.1.6"/>
    </reaction>
</comment>
<evidence type="ECO:0000256" key="7">
    <source>
        <dbReference type="HAMAP-Rule" id="MF_00252"/>
    </source>
</evidence>
<keyword evidence="3 7" id="KW-0547">Nucleotide-binding</keyword>
<dbReference type="InterPro" id="IPR006195">
    <property type="entry name" value="aa-tRNA-synth_II"/>
</dbReference>
<keyword evidence="5 7" id="KW-0030">Aminoacyl-tRNA synthetase</keyword>
<dbReference type="PROSITE" id="PS50862">
    <property type="entry name" value="AA_TRNA_LIGASE_II"/>
    <property type="match status" value="1"/>
</dbReference>
<dbReference type="NCBIfam" id="TIGR00499">
    <property type="entry name" value="lysS_bact"/>
    <property type="match status" value="1"/>
</dbReference>
<evidence type="ECO:0000256" key="5">
    <source>
        <dbReference type="ARBA" id="ARBA00023146"/>
    </source>
</evidence>
<keyword evidence="7 8" id="KW-0460">Magnesium</keyword>
<dbReference type="Pfam" id="PF01336">
    <property type="entry name" value="tRNA_anti-codon"/>
    <property type="match status" value="1"/>
</dbReference>
<dbReference type="Gene3D" id="2.40.50.140">
    <property type="entry name" value="Nucleic acid-binding proteins"/>
    <property type="match status" value="1"/>
</dbReference>
<protein>
    <recommendedName>
        <fullName evidence="7">Lysine--tRNA ligase</fullName>
        <ecNumber evidence="7">6.1.1.6</ecNumber>
    </recommendedName>
    <alternativeName>
        <fullName evidence="7">Lysyl-tRNA synthetase</fullName>
        <shortName evidence="7">LysRS</shortName>
    </alternativeName>
</protein>
<dbReference type="Gene3D" id="3.30.930.10">
    <property type="entry name" value="Bira Bifunctional Protein, Domain 2"/>
    <property type="match status" value="1"/>
</dbReference>
<dbReference type="GO" id="GO:0004824">
    <property type="term" value="F:lysine-tRNA ligase activity"/>
    <property type="evidence" value="ECO:0007669"/>
    <property type="project" value="UniProtKB-UniRule"/>
</dbReference>
<dbReference type="InterPro" id="IPR018149">
    <property type="entry name" value="Lys-tRNA-synth_II_C"/>
</dbReference>
<dbReference type="GO" id="GO:0000049">
    <property type="term" value="F:tRNA binding"/>
    <property type="evidence" value="ECO:0007669"/>
    <property type="project" value="TreeGrafter"/>
</dbReference>
<keyword evidence="1 7" id="KW-0436">Ligase</keyword>
<evidence type="ECO:0000259" key="9">
    <source>
        <dbReference type="PROSITE" id="PS50862"/>
    </source>
</evidence>
<dbReference type="InterPro" id="IPR012340">
    <property type="entry name" value="NA-bd_OB-fold"/>
</dbReference>
<gene>
    <name evidence="7" type="primary">lysS</name>
    <name evidence="10" type="ORF">A3G49_04055</name>
</gene>
<accession>A0A1G2LTC8</accession>
<evidence type="ECO:0000256" key="3">
    <source>
        <dbReference type="ARBA" id="ARBA00022741"/>
    </source>
</evidence>
<dbReference type="SUPFAM" id="SSF50249">
    <property type="entry name" value="Nucleic acid-binding proteins"/>
    <property type="match status" value="1"/>
</dbReference>
<keyword evidence="2 7" id="KW-0479">Metal-binding</keyword>
<comment type="caution">
    <text evidence="10">The sequence shown here is derived from an EMBL/GenBank/DDBJ whole genome shotgun (WGS) entry which is preliminary data.</text>
</comment>
<dbReference type="CDD" id="cd04322">
    <property type="entry name" value="LysRS_N"/>
    <property type="match status" value="1"/>
</dbReference>
<sequence length="509" mass="58332">MALEEIRSERIKKLERLEKAGIDIFPASVSKSREEIGAVLKNFAKRIRLTPRLRSGGKRGVVVAGRLFAKREHGGSCFGDLKDASGKIQVFFKEDVLGKDSYDLFIRDIDIGDFLEVSGKPFVTKRGEQTIEVLEWRILAKSLRPLPEKWHGLQDVEERFRKRYLDLLMNEEVRQKFLARSRIIRDLRGFLEKNGFEEFETPMLQSIPGGALAKPFKTHHNALDVDLYLRIAPELYLKRLLVGGFEKVYELGRDFRNEGIDVTHNPEFTMLEVYAAWWDENDMMKFVEEMFLNAVAKIFKKKEFEYDGSKVAIKAPFPRVTFADLLKKYALIVDYDAETRDSMALIARRFGLDVEKHESKGKIADEIYKKICRPHLKNPVFVVSHPLDISPLAKKISKNSNNVRRFQLIVGGLEIANGFSELNDPIDQKARFEEQEKMRGGGSPSQILHGKTWEGEEEAHPMDEDFVEALEYGMPPAAGLGVGIDRLIMLLTNTHNVKEIILFPTMRSK</sequence>
<dbReference type="InterPro" id="IPR004364">
    <property type="entry name" value="Aa-tRNA-synt_II"/>
</dbReference>
<keyword evidence="7" id="KW-0648">Protein biosynthesis</keyword>
<feature type="domain" description="Aminoacyl-transfer RNA synthetases class-II family profile" evidence="9">
    <location>
        <begin position="180"/>
        <end position="504"/>
    </location>
</feature>
<dbReference type="SUPFAM" id="SSF55681">
    <property type="entry name" value="Class II aaRS and biotin synthetases"/>
    <property type="match status" value="1"/>
</dbReference>
<dbReference type="InterPro" id="IPR044136">
    <property type="entry name" value="Lys-tRNA-ligase_II_N"/>
</dbReference>
<evidence type="ECO:0000256" key="1">
    <source>
        <dbReference type="ARBA" id="ARBA00022598"/>
    </source>
</evidence>
<evidence type="ECO:0000313" key="10">
    <source>
        <dbReference type="EMBL" id="OHA14886.1"/>
    </source>
</evidence>
<evidence type="ECO:0000313" key="11">
    <source>
        <dbReference type="Proteomes" id="UP000177171"/>
    </source>
</evidence>
<feature type="binding site" evidence="7">
    <location>
        <position position="414"/>
    </location>
    <ligand>
        <name>Mg(2+)</name>
        <dbReference type="ChEBI" id="CHEBI:18420"/>
        <label>2</label>
    </ligand>
</feature>
<dbReference type="NCBIfam" id="NF001756">
    <property type="entry name" value="PRK00484.1"/>
    <property type="match status" value="1"/>
</dbReference>
<evidence type="ECO:0000256" key="6">
    <source>
        <dbReference type="ARBA" id="ARBA00048573"/>
    </source>
</evidence>
<proteinExistence type="inferred from homology"/>
<dbReference type="PANTHER" id="PTHR42918:SF15">
    <property type="entry name" value="LYSINE--TRNA LIGASE, CHLOROPLASTIC_MITOCHONDRIAL"/>
    <property type="match status" value="1"/>
</dbReference>
<reference evidence="10 11" key="1">
    <citation type="journal article" date="2016" name="Nat. Commun.">
        <title>Thousands of microbial genomes shed light on interconnected biogeochemical processes in an aquifer system.</title>
        <authorList>
            <person name="Anantharaman K."/>
            <person name="Brown C.T."/>
            <person name="Hug L.A."/>
            <person name="Sharon I."/>
            <person name="Castelle C.J."/>
            <person name="Probst A.J."/>
            <person name="Thomas B.C."/>
            <person name="Singh A."/>
            <person name="Wilkins M.J."/>
            <person name="Karaoz U."/>
            <person name="Brodie E.L."/>
            <person name="Williams K.H."/>
            <person name="Hubbard S.S."/>
            <person name="Banfield J.F."/>
        </authorList>
    </citation>
    <scope>NUCLEOTIDE SEQUENCE [LARGE SCALE GENOMIC DNA]</scope>
</reference>
<dbReference type="PRINTS" id="PR00982">
    <property type="entry name" value="TRNASYNTHLYS"/>
</dbReference>
<dbReference type="GO" id="GO:0005829">
    <property type="term" value="C:cytosol"/>
    <property type="evidence" value="ECO:0007669"/>
    <property type="project" value="TreeGrafter"/>
</dbReference>
<keyword evidence="7" id="KW-0963">Cytoplasm</keyword>
<organism evidence="10 11">
    <name type="scientific">Candidatus Sungbacteria bacterium RIFCSPLOWO2_12_FULL_41_11</name>
    <dbReference type="NCBI Taxonomy" id="1802286"/>
    <lineage>
        <taxon>Bacteria</taxon>
        <taxon>Candidatus Sungiibacteriota</taxon>
    </lineage>
</organism>
<dbReference type="EMBL" id="MHQY01000001">
    <property type="protein sequence ID" value="OHA14886.1"/>
    <property type="molecule type" value="Genomic_DNA"/>
</dbReference>
<dbReference type="GO" id="GO:0006430">
    <property type="term" value="P:lysyl-tRNA aminoacylation"/>
    <property type="evidence" value="ECO:0007669"/>
    <property type="project" value="UniProtKB-UniRule"/>
</dbReference>
<comment type="subunit">
    <text evidence="7">Homodimer.</text>
</comment>
<feature type="binding site" evidence="7">
    <location>
        <position position="414"/>
    </location>
    <ligand>
        <name>Mg(2+)</name>
        <dbReference type="ChEBI" id="CHEBI:18420"/>
        <label>1</label>
    </ligand>
</feature>
<dbReference type="PANTHER" id="PTHR42918">
    <property type="entry name" value="LYSYL-TRNA SYNTHETASE"/>
    <property type="match status" value="1"/>
</dbReference>
<evidence type="ECO:0000256" key="8">
    <source>
        <dbReference type="RuleBase" id="RU000336"/>
    </source>
</evidence>
<dbReference type="AlphaFoldDB" id="A0A1G2LTC8"/>
<dbReference type="GO" id="GO:0000287">
    <property type="term" value="F:magnesium ion binding"/>
    <property type="evidence" value="ECO:0007669"/>
    <property type="project" value="UniProtKB-UniRule"/>
</dbReference>
<dbReference type="InterPro" id="IPR004365">
    <property type="entry name" value="NA-bd_OB_tRNA"/>
</dbReference>
<dbReference type="HAMAP" id="MF_00252">
    <property type="entry name" value="Lys_tRNA_synth_class2"/>
    <property type="match status" value="1"/>
</dbReference>
<comment type="caution">
    <text evidence="7">Lacks conserved residue(s) required for the propagation of feature annotation.</text>
</comment>
<dbReference type="Proteomes" id="UP000177171">
    <property type="component" value="Unassembled WGS sequence"/>
</dbReference>
<comment type="similarity">
    <text evidence="7">Belongs to the class-II aminoacyl-tRNA synthetase family.</text>
</comment>
<evidence type="ECO:0000256" key="2">
    <source>
        <dbReference type="ARBA" id="ARBA00022723"/>
    </source>
</evidence>
<dbReference type="InterPro" id="IPR045864">
    <property type="entry name" value="aa-tRNA-synth_II/BPL/LPL"/>
</dbReference>
<comment type="cofactor">
    <cofactor evidence="7 8">
        <name>Mg(2+)</name>
        <dbReference type="ChEBI" id="CHEBI:18420"/>
    </cofactor>
    <text evidence="7 8">Binds 3 Mg(2+) ions per subunit.</text>
</comment>
<dbReference type="GO" id="GO:0005524">
    <property type="term" value="F:ATP binding"/>
    <property type="evidence" value="ECO:0007669"/>
    <property type="project" value="UniProtKB-UniRule"/>
</dbReference>
<comment type="subcellular location">
    <subcellularLocation>
        <location evidence="7">Cytoplasm</location>
    </subcellularLocation>
</comment>
<name>A0A1G2LTC8_9BACT</name>